<reference evidence="2" key="2">
    <citation type="submission" date="2023-04" db="EMBL/GenBank/DDBJ databases">
        <authorList>
            <person name="Bu L."/>
            <person name="Lu L."/>
            <person name="Laidemitt M.R."/>
            <person name="Zhang S.M."/>
            <person name="Mutuku M."/>
            <person name="Mkoji G."/>
            <person name="Steinauer M."/>
            <person name="Loker E.S."/>
        </authorList>
    </citation>
    <scope>NUCLEOTIDE SEQUENCE</scope>
    <source>
        <strain evidence="2">KasaAsao</strain>
        <tissue evidence="2">Whole Snail</tissue>
    </source>
</reference>
<dbReference type="Proteomes" id="UP001233172">
    <property type="component" value="Unassembled WGS sequence"/>
</dbReference>
<evidence type="ECO:0000256" key="1">
    <source>
        <dbReference type="SAM" id="MobiDB-lite"/>
    </source>
</evidence>
<gene>
    <name evidence="2" type="ORF">Bpfe_022082</name>
</gene>
<reference evidence="2" key="1">
    <citation type="journal article" date="2023" name="PLoS Negl. Trop. Dis.">
        <title>A genome sequence for Biomphalaria pfeifferi, the major vector snail for the human-infecting parasite Schistosoma mansoni.</title>
        <authorList>
            <person name="Bu L."/>
            <person name="Lu L."/>
            <person name="Laidemitt M.R."/>
            <person name="Zhang S.M."/>
            <person name="Mutuku M."/>
            <person name="Mkoji G."/>
            <person name="Steinauer M."/>
            <person name="Loker E.S."/>
        </authorList>
    </citation>
    <scope>NUCLEOTIDE SEQUENCE</scope>
    <source>
        <strain evidence="2">KasaAsao</strain>
    </source>
</reference>
<feature type="region of interest" description="Disordered" evidence="1">
    <location>
        <begin position="271"/>
        <end position="326"/>
    </location>
</feature>
<proteinExistence type="predicted"/>
<evidence type="ECO:0000313" key="3">
    <source>
        <dbReference type="Proteomes" id="UP001233172"/>
    </source>
</evidence>
<dbReference type="AlphaFoldDB" id="A0AAD8F1P3"/>
<comment type="caution">
    <text evidence="2">The sequence shown here is derived from an EMBL/GenBank/DDBJ whole genome shotgun (WGS) entry which is preliminary data.</text>
</comment>
<feature type="compositionally biased region" description="Polar residues" evidence="1">
    <location>
        <begin position="313"/>
        <end position="326"/>
    </location>
</feature>
<sequence length="489" mass="55352">MSHKMAESKGSYSQFKEKDFLQKQVAELSRILVGKTNGQNIWSTNNIPQGWPSDVQWKNPTSSPKDTLDVLKLKFDWLRSKTRHLLAKEQIQLFDFYDEGNKTKLITFIEIHQKYSELRNLNADLEFNTALISNVVKYFPEIQTYLVIEIQKLLNKFNSEQKVNLLPVSENFTILKSSPSMSEESDAVIDTSWLSDSMTKCLRLNTSQSMSKLKGQILQHLKLKSPEARSERTAARLLTPSETHLLTPSETHLLIPSETLLLTSSETHLLTPSETPLLTPSETPLLSPSETPLLTPPETPLLTPLKAPKPRKQSPTSNECKVQSQRILKSRSELKRKYSSAYVEDKEAANKHLCTGSPDVSLCRSVDSHISLDSGVDSVETPLGSNTLFGDCNELTIKSPNSQLWTTEHPLRLINLENIKKQDLDFLGKENFDFQILNDDTAIYGNQLLDSNTSNCDFSYELHQPHLTLESALESSFDPELFDQMLDKL</sequence>
<keyword evidence="3" id="KW-1185">Reference proteome</keyword>
<accession>A0AAD8F1P3</accession>
<protein>
    <submittedName>
        <fullName evidence="2">Uncharacterized protein</fullName>
    </submittedName>
</protein>
<organism evidence="2 3">
    <name type="scientific">Biomphalaria pfeifferi</name>
    <name type="common">Bloodfluke planorb</name>
    <name type="synonym">Freshwater snail</name>
    <dbReference type="NCBI Taxonomy" id="112525"/>
    <lineage>
        <taxon>Eukaryota</taxon>
        <taxon>Metazoa</taxon>
        <taxon>Spiralia</taxon>
        <taxon>Lophotrochozoa</taxon>
        <taxon>Mollusca</taxon>
        <taxon>Gastropoda</taxon>
        <taxon>Heterobranchia</taxon>
        <taxon>Euthyneura</taxon>
        <taxon>Panpulmonata</taxon>
        <taxon>Hygrophila</taxon>
        <taxon>Lymnaeoidea</taxon>
        <taxon>Planorbidae</taxon>
        <taxon>Biomphalaria</taxon>
    </lineage>
</organism>
<dbReference type="EMBL" id="JASAOG010000137">
    <property type="protein sequence ID" value="KAK0048467.1"/>
    <property type="molecule type" value="Genomic_DNA"/>
</dbReference>
<evidence type="ECO:0000313" key="2">
    <source>
        <dbReference type="EMBL" id="KAK0048467.1"/>
    </source>
</evidence>
<name>A0AAD8F1P3_BIOPF</name>
<feature type="compositionally biased region" description="Low complexity" evidence="1">
    <location>
        <begin position="271"/>
        <end position="293"/>
    </location>
</feature>